<evidence type="ECO:0000256" key="1">
    <source>
        <dbReference type="SAM" id="MobiDB-lite"/>
    </source>
</evidence>
<dbReference type="AlphaFoldDB" id="A0AAV5REC1"/>
<feature type="compositionally biased region" description="Low complexity" evidence="1">
    <location>
        <begin position="19"/>
        <end position="31"/>
    </location>
</feature>
<reference evidence="2 3" key="1">
    <citation type="journal article" date="2023" name="Elife">
        <title>Identification of key yeast species and microbe-microbe interactions impacting larval growth of Drosophila in the wild.</title>
        <authorList>
            <person name="Mure A."/>
            <person name="Sugiura Y."/>
            <person name="Maeda R."/>
            <person name="Honda K."/>
            <person name="Sakurai N."/>
            <person name="Takahashi Y."/>
            <person name="Watada M."/>
            <person name="Katoh T."/>
            <person name="Gotoh A."/>
            <person name="Gotoh Y."/>
            <person name="Taniguchi I."/>
            <person name="Nakamura K."/>
            <person name="Hayashi T."/>
            <person name="Katayama T."/>
            <person name="Uemura T."/>
            <person name="Hattori Y."/>
        </authorList>
    </citation>
    <scope>NUCLEOTIDE SEQUENCE [LARGE SCALE GENOMIC DNA]</scope>
    <source>
        <strain evidence="2 3">SB-73</strain>
    </source>
</reference>
<keyword evidence="3" id="KW-1185">Reference proteome</keyword>
<dbReference type="Proteomes" id="UP001362899">
    <property type="component" value="Unassembled WGS sequence"/>
</dbReference>
<feature type="region of interest" description="Disordered" evidence="1">
    <location>
        <begin position="18"/>
        <end position="51"/>
    </location>
</feature>
<dbReference type="EMBL" id="BTGC01000003">
    <property type="protein sequence ID" value="GMM49803.1"/>
    <property type="molecule type" value="Genomic_DNA"/>
</dbReference>
<gene>
    <name evidence="2" type="ORF">DASB73_007610</name>
</gene>
<name>A0AAV5REC1_STABA</name>
<accession>A0AAV5REC1</accession>
<organism evidence="2 3">
    <name type="scientific">Starmerella bacillaris</name>
    <name type="common">Yeast</name>
    <name type="synonym">Candida zemplinina</name>
    <dbReference type="NCBI Taxonomy" id="1247836"/>
    <lineage>
        <taxon>Eukaryota</taxon>
        <taxon>Fungi</taxon>
        <taxon>Dikarya</taxon>
        <taxon>Ascomycota</taxon>
        <taxon>Saccharomycotina</taxon>
        <taxon>Dipodascomycetes</taxon>
        <taxon>Dipodascales</taxon>
        <taxon>Trichomonascaceae</taxon>
        <taxon>Starmerella</taxon>
    </lineage>
</organism>
<dbReference type="Pfam" id="PF08700">
    <property type="entry name" value="VPS51_Exo84_N"/>
    <property type="match status" value="1"/>
</dbReference>
<sequence length="170" mass="18595">MSTEESRKALREFYKLKAGDSGSSSPSVNGSDILKSEPVAVPTEQPVEQDSDDFTELEELDQEDVDIDAFVSKTIKDYGLIHFIATANQIRKERNALASSQRELVNDNYKKLIQAAETLGYLSTQGDLAALEELQPTVHEFSEWVSSIQKPTAAAAAAVPSVDESKQNSS</sequence>
<protein>
    <submittedName>
        <fullName evidence="2">Uncharacterized protein</fullName>
    </submittedName>
</protein>
<comment type="caution">
    <text evidence="2">The sequence shown here is derived from an EMBL/GenBank/DDBJ whole genome shotgun (WGS) entry which is preliminary data.</text>
</comment>
<proteinExistence type="predicted"/>
<evidence type="ECO:0000313" key="2">
    <source>
        <dbReference type="EMBL" id="GMM49803.1"/>
    </source>
</evidence>
<evidence type="ECO:0000313" key="3">
    <source>
        <dbReference type="Proteomes" id="UP001362899"/>
    </source>
</evidence>